<evidence type="ECO:0000256" key="2">
    <source>
        <dbReference type="ARBA" id="ARBA00022737"/>
    </source>
</evidence>
<dbReference type="EMBL" id="OC003302">
    <property type="protein sequence ID" value="CAD7263112.1"/>
    <property type="molecule type" value="Genomic_DNA"/>
</dbReference>
<dbReference type="CDD" id="cd22829">
    <property type="entry name" value="Gal_Rha_Lectin_EVA1_EVA1C_rpt2"/>
    <property type="match status" value="1"/>
</dbReference>
<dbReference type="GO" id="GO:0030246">
    <property type="term" value="F:carbohydrate binding"/>
    <property type="evidence" value="ECO:0007669"/>
    <property type="project" value="UniProtKB-KW"/>
</dbReference>
<dbReference type="InterPro" id="IPR000922">
    <property type="entry name" value="Lectin_gal-bd_dom"/>
</dbReference>
<gene>
    <name evidence="4" type="ORF">TSIB3V08_LOCUS7201</name>
</gene>
<dbReference type="InterPro" id="IPR043159">
    <property type="entry name" value="Lectin_gal-bd_sf"/>
</dbReference>
<dbReference type="AlphaFoldDB" id="A0A7R9AYV3"/>
<organism evidence="4">
    <name type="scientific">Timema shepardi</name>
    <name type="common">Walking stick</name>
    <dbReference type="NCBI Taxonomy" id="629360"/>
    <lineage>
        <taxon>Eukaryota</taxon>
        <taxon>Metazoa</taxon>
        <taxon>Ecdysozoa</taxon>
        <taxon>Arthropoda</taxon>
        <taxon>Hexapoda</taxon>
        <taxon>Insecta</taxon>
        <taxon>Pterygota</taxon>
        <taxon>Neoptera</taxon>
        <taxon>Polyneoptera</taxon>
        <taxon>Phasmatodea</taxon>
        <taxon>Timematodea</taxon>
        <taxon>Timematoidea</taxon>
        <taxon>Timematidae</taxon>
        <taxon>Timema</taxon>
    </lineage>
</organism>
<proteinExistence type="predicted"/>
<dbReference type="PROSITE" id="PS50228">
    <property type="entry name" value="SUEL_LECTIN"/>
    <property type="match status" value="1"/>
</dbReference>
<evidence type="ECO:0000259" key="3">
    <source>
        <dbReference type="PROSITE" id="PS50228"/>
    </source>
</evidence>
<feature type="domain" description="SUEL-type lectin" evidence="3">
    <location>
        <begin position="49"/>
        <end position="140"/>
    </location>
</feature>
<dbReference type="Gene3D" id="2.60.120.740">
    <property type="match status" value="1"/>
</dbReference>
<protein>
    <recommendedName>
        <fullName evidence="3">SUEL-type lectin domain-containing protein</fullName>
    </recommendedName>
</protein>
<keyword evidence="1" id="KW-0430">Lectin</keyword>
<sequence>MASVVLTDSSQLTSDGFENFPDQIMYPYAEPYDLQKHVFSSYEFRSKVACENDVVLLQCNPNSRIAVYSASYGRTEYESIQCPQPQGVPEETCLVSYATETVMHVCHGKRRCTLSADAATFGNPCRPESRMYLKVVYTCGQYITGSLETYITGDSTYLETVHIWIQYNTGYTTTLETVHHWLHYIIGDSTSLVTLQHWRQYITGYTTTLETIHHWLHYITGYTTTLATQQHWRQYITGDNTLLVTLHHWLHNNTGYTTTLETIHHWRQYITGYTTSLDTVHHWLHYIIGDTTSLETIHHWLHYNTGDGL</sequence>
<name>A0A7R9AYV3_TIMSH</name>
<keyword evidence="2" id="KW-0677">Repeat</keyword>
<dbReference type="Pfam" id="PF02140">
    <property type="entry name" value="SUEL_Lectin"/>
    <property type="match status" value="1"/>
</dbReference>
<accession>A0A7R9AYV3</accession>
<dbReference type="PANTHER" id="PTHR46780">
    <property type="entry name" value="PROTEIN EVA-1"/>
    <property type="match status" value="1"/>
</dbReference>
<evidence type="ECO:0000313" key="4">
    <source>
        <dbReference type="EMBL" id="CAD7263112.1"/>
    </source>
</evidence>
<reference evidence="4" key="1">
    <citation type="submission" date="2020-11" db="EMBL/GenBank/DDBJ databases">
        <authorList>
            <person name="Tran Van P."/>
        </authorList>
    </citation>
    <scope>NUCLEOTIDE SEQUENCE</scope>
</reference>
<dbReference type="FunFam" id="2.60.120.740:FF:000003">
    <property type="entry name" value="Protein eva-1 homolog C"/>
    <property type="match status" value="1"/>
</dbReference>
<evidence type="ECO:0000256" key="1">
    <source>
        <dbReference type="ARBA" id="ARBA00022734"/>
    </source>
</evidence>